<keyword evidence="2" id="KW-1185">Reference proteome</keyword>
<dbReference type="Proteomes" id="UP000245119">
    <property type="component" value="Linkage Group LG5"/>
</dbReference>
<proteinExistence type="predicted"/>
<dbReference type="STRING" id="400727.A0A2T7P9L5"/>
<evidence type="ECO:0000313" key="1">
    <source>
        <dbReference type="EMBL" id="PVD30109.1"/>
    </source>
</evidence>
<name>A0A2T7P9L5_POMCA</name>
<organism evidence="1 2">
    <name type="scientific">Pomacea canaliculata</name>
    <name type="common">Golden apple snail</name>
    <dbReference type="NCBI Taxonomy" id="400727"/>
    <lineage>
        <taxon>Eukaryota</taxon>
        <taxon>Metazoa</taxon>
        <taxon>Spiralia</taxon>
        <taxon>Lophotrochozoa</taxon>
        <taxon>Mollusca</taxon>
        <taxon>Gastropoda</taxon>
        <taxon>Caenogastropoda</taxon>
        <taxon>Architaenioglossa</taxon>
        <taxon>Ampullarioidea</taxon>
        <taxon>Ampullariidae</taxon>
        <taxon>Pomacea</taxon>
    </lineage>
</organism>
<dbReference type="AlphaFoldDB" id="A0A2T7P9L5"/>
<accession>A0A2T7P9L5</accession>
<sequence>MLEVSEQPEWNNLKVTFGANVFSSRVFADLPRTVDEARRKGWIMIDRCRNDGPFRGARYVKQNDFSVTLLYDVNGYIAGIQCGVSGTIICTTGRTSSTFQEEGTGSNLYIQTGSDPLTQSSLIPRQEKDIAKTPWKRGRCFVGMGQCS</sequence>
<comment type="caution">
    <text evidence="1">The sequence shown here is derived from an EMBL/GenBank/DDBJ whole genome shotgun (WGS) entry which is preliminary data.</text>
</comment>
<dbReference type="EMBL" id="PZQS01000005">
    <property type="protein sequence ID" value="PVD30109.1"/>
    <property type="molecule type" value="Genomic_DNA"/>
</dbReference>
<dbReference type="OrthoDB" id="6042561at2759"/>
<evidence type="ECO:0000313" key="2">
    <source>
        <dbReference type="Proteomes" id="UP000245119"/>
    </source>
</evidence>
<reference evidence="1 2" key="1">
    <citation type="submission" date="2018-04" db="EMBL/GenBank/DDBJ databases">
        <title>The genome of golden apple snail Pomacea canaliculata provides insight into stress tolerance and invasive adaptation.</title>
        <authorList>
            <person name="Liu C."/>
            <person name="Liu B."/>
            <person name="Ren Y."/>
            <person name="Zhang Y."/>
            <person name="Wang H."/>
            <person name="Li S."/>
            <person name="Jiang F."/>
            <person name="Yin L."/>
            <person name="Zhang G."/>
            <person name="Qian W."/>
            <person name="Fan W."/>
        </authorList>
    </citation>
    <scope>NUCLEOTIDE SEQUENCE [LARGE SCALE GENOMIC DNA]</scope>
    <source>
        <strain evidence="1">SZHN2017</strain>
        <tissue evidence="1">Muscle</tissue>
    </source>
</reference>
<gene>
    <name evidence="1" type="ORF">C0Q70_09371</name>
</gene>
<protein>
    <submittedName>
        <fullName evidence="1">Uncharacterized protein</fullName>
    </submittedName>
</protein>